<evidence type="ECO:0000256" key="1">
    <source>
        <dbReference type="SAM" id="MobiDB-lite"/>
    </source>
</evidence>
<keyword evidence="5" id="KW-1185">Reference proteome</keyword>
<reference evidence="4 5" key="1">
    <citation type="submission" date="2024-03" db="EMBL/GenBank/DDBJ databases">
        <title>The Acrasis kona genome and developmental transcriptomes reveal deep origins of eukaryotic multicellular pathways.</title>
        <authorList>
            <person name="Sheikh S."/>
            <person name="Fu C.-J."/>
            <person name="Brown M.W."/>
            <person name="Baldauf S.L."/>
        </authorList>
    </citation>
    <scope>NUCLEOTIDE SEQUENCE [LARGE SCALE GENOMIC DNA]</scope>
    <source>
        <strain evidence="4 5">ATCC MYA-3509</strain>
    </source>
</reference>
<keyword evidence="4" id="KW-0808">Transferase</keyword>
<dbReference type="SUPFAM" id="SSF56112">
    <property type="entry name" value="Protein kinase-like (PK-like)"/>
    <property type="match status" value="1"/>
</dbReference>
<evidence type="ECO:0000313" key="4">
    <source>
        <dbReference type="EMBL" id="KAL0487756.1"/>
    </source>
</evidence>
<feature type="transmembrane region" description="Helical" evidence="2">
    <location>
        <begin position="416"/>
        <end position="435"/>
    </location>
</feature>
<dbReference type="GO" id="GO:0005524">
    <property type="term" value="F:ATP binding"/>
    <property type="evidence" value="ECO:0007669"/>
    <property type="project" value="InterPro"/>
</dbReference>
<dbReference type="InterPro" id="IPR000719">
    <property type="entry name" value="Prot_kinase_dom"/>
</dbReference>
<dbReference type="PANTHER" id="PTHR24362">
    <property type="entry name" value="SERINE/THREONINE-PROTEIN KINASE NEK"/>
    <property type="match status" value="1"/>
</dbReference>
<dbReference type="Gene3D" id="1.10.510.10">
    <property type="entry name" value="Transferase(Phosphotransferase) domain 1"/>
    <property type="match status" value="1"/>
</dbReference>
<dbReference type="AlphaFoldDB" id="A0AAW2ZF09"/>
<proteinExistence type="predicted"/>
<comment type="caution">
    <text evidence="4">The sequence shown here is derived from an EMBL/GenBank/DDBJ whole genome shotgun (WGS) entry which is preliminary data.</text>
</comment>
<feature type="region of interest" description="Disordered" evidence="1">
    <location>
        <begin position="278"/>
        <end position="306"/>
    </location>
</feature>
<feature type="compositionally biased region" description="Low complexity" evidence="1">
    <location>
        <begin position="294"/>
        <end position="303"/>
    </location>
</feature>
<keyword evidence="2" id="KW-0472">Membrane</keyword>
<keyword evidence="2" id="KW-1133">Transmembrane helix</keyword>
<dbReference type="Proteomes" id="UP001431209">
    <property type="component" value="Unassembled WGS sequence"/>
</dbReference>
<keyword evidence="4" id="KW-0418">Kinase</keyword>
<name>A0AAW2ZF09_9EUKA</name>
<dbReference type="GO" id="GO:0004672">
    <property type="term" value="F:protein kinase activity"/>
    <property type="evidence" value="ECO:0007669"/>
    <property type="project" value="InterPro"/>
</dbReference>
<keyword evidence="2" id="KW-0812">Transmembrane</keyword>
<evidence type="ECO:0000259" key="3">
    <source>
        <dbReference type="PROSITE" id="PS50011"/>
    </source>
</evidence>
<evidence type="ECO:0000256" key="2">
    <source>
        <dbReference type="SAM" id="Phobius"/>
    </source>
</evidence>
<protein>
    <submittedName>
        <fullName evidence="4">Serine/threonine-protein kinase Nek2</fullName>
    </submittedName>
</protein>
<gene>
    <name evidence="4" type="ORF">AKO1_008695</name>
</gene>
<dbReference type="SMART" id="SM00220">
    <property type="entry name" value="S_TKc"/>
    <property type="match status" value="1"/>
</dbReference>
<dbReference type="Pfam" id="PF00069">
    <property type="entry name" value="Pkinase"/>
    <property type="match status" value="1"/>
</dbReference>
<sequence length="454" mass="51637">MVKDYNDFSNNYAQLYNVINTDLICVHTALEKSTNTRVVVFAHEIVRNNNKIENYMDMLYKYGSLQDPLLSNVVIYGDYYLKEEEGENAYYAVYKDGWVAHTNRLVTLSSELTERHSRNMHYTATEVVAWSIKMFTALESLHQAGILHKNINTQSFHIRLNDLVLGQYGVGFETQPRDDLLQMKDYFAPEILDGQDFTKSGDVYSMAVVFLEIITLQPVRNTKHLKEDIDSVYGTNNVAFNNLVLLLLSVLSADSEQRCSAKYIFESILSASKSSSTLTASYSNPKISPRRTTTRPVRSPPLSDNDDPVNVEVVDRFILPPPPMVRSVSASDIPIQAKNTEAAIHVTPLRFPSILKEREIKDCEIKIPPVQHVKPLCEKKEASHYDSDSDDDYDTEDQLISRRDDMVIEEPLSNTTIIVCSVLTFGVFAIIYFGCYRNRSTPSPFIYDDQSEDV</sequence>
<dbReference type="EMBL" id="JAOPGA020001373">
    <property type="protein sequence ID" value="KAL0487756.1"/>
    <property type="molecule type" value="Genomic_DNA"/>
</dbReference>
<organism evidence="4 5">
    <name type="scientific">Acrasis kona</name>
    <dbReference type="NCBI Taxonomy" id="1008807"/>
    <lineage>
        <taxon>Eukaryota</taxon>
        <taxon>Discoba</taxon>
        <taxon>Heterolobosea</taxon>
        <taxon>Tetramitia</taxon>
        <taxon>Eutetramitia</taxon>
        <taxon>Acrasidae</taxon>
        <taxon>Acrasis</taxon>
    </lineage>
</organism>
<feature type="domain" description="Protein kinase" evidence="3">
    <location>
        <begin position="1"/>
        <end position="278"/>
    </location>
</feature>
<dbReference type="PANTHER" id="PTHR24362:SF309">
    <property type="entry name" value="PROTEIN KINASE DOMAIN-CONTAINING PROTEIN"/>
    <property type="match status" value="1"/>
</dbReference>
<accession>A0AAW2ZF09</accession>
<evidence type="ECO:0000313" key="5">
    <source>
        <dbReference type="Proteomes" id="UP001431209"/>
    </source>
</evidence>
<dbReference type="InterPro" id="IPR011009">
    <property type="entry name" value="Kinase-like_dom_sf"/>
</dbReference>
<dbReference type="PROSITE" id="PS50011">
    <property type="entry name" value="PROTEIN_KINASE_DOM"/>
    <property type="match status" value="1"/>
</dbReference>